<comment type="caution">
    <text evidence="5">The sequence shown here is derived from an EMBL/GenBank/DDBJ whole genome shotgun (WGS) entry which is preliminary data.</text>
</comment>
<accession>A0AA43ZGJ0</accession>
<dbReference type="PANTHER" id="PTHR30576">
    <property type="entry name" value="COLANIC BIOSYNTHESIS UDP-GLUCOSE LIPID CARRIER TRANSFERASE"/>
    <property type="match status" value="1"/>
</dbReference>
<keyword evidence="3" id="KW-0812">Transmembrane</keyword>
<keyword evidence="3" id="KW-0472">Membrane</keyword>
<feature type="domain" description="Bacterial sugar transferase" evidence="4">
    <location>
        <begin position="34"/>
        <end position="220"/>
    </location>
</feature>
<dbReference type="GO" id="GO:0016780">
    <property type="term" value="F:phosphotransferase activity, for other substituted phosphate groups"/>
    <property type="evidence" value="ECO:0007669"/>
    <property type="project" value="TreeGrafter"/>
</dbReference>
<feature type="transmembrane region" description="Helical" evidence="3">
    <location>
        <begin position="42"/>
        <end position="62"/>
    </location>
</feature>
<evidence type="ECO:0000256" key="3">
    <source>
        <dbReference type="SAM" id="Phobius"/>
    </source>
</evidence>
<comment type="similarity">
    <text evidence="1">Belongs to the bacterial sugar transferase family.</text>
</comment>
<evidence type="ECO:0000313" key="6">
    <source>
        <dbReference type="Proteomes" id="UP001155840"/>
    </source>
</evidence>
<dbReference type="Proteomes" id="UP001155840">
    <property type="component" value="Unassembled WGS sequence"/>
</dbReference>
<name>A0AA43ZGJ0_9HYPH</name>
<dbReference type="PANTHER" id="PTHR30576:SF0">
    <property type="entry name" value="UNDECAPRENYL-PHOSPHATE N-ACETYLGALACTOSAMINYL 1-PHOSPHATE TRANSFERASE-RELATED"/>
    <property type="match status" value="1"/>
</dbReference>
<organism evidence="5 6">
    <name type="scientific">Ferranicluibacter rubi</name>
    <dbReference type="NCBI Taxonomy" id="2715133"/>
    <lineage>
        <taxon>Bacteria</taxon>
        <taxon>Pseudomonadati</taxon>
        <taxon>Pseudomonadota</taxon>
        <taxon>Alphaproteobacteria</taxon>
        <taxon>Hyphomicrobiales</taxon>
        <taxon>Rhizobiaceae</taxon>
        <taxon>Ferranicluibacter</taxon>
    </lineage>
</organism>
<dbReference type="AlphaFoldDB" id="A0AA43ZGJ0"/>
<evidence type="ECO:0000313" key="5">
    <source>
        <dbReference type="EMBL" id="NHT76021.1"/>
    </source>
</evidence>
<dbReference type="EMBL" id="JAANCM010000004">
    <property type="protein sequence ID" value="NHT76021.1"/>
    <property type="molecule type" value="Genomic_DNA"/>
</dbReference>
<evidence type="ECO:0000259" key="4">
    <source>
        <dbReference type="Pfam" id="PF02397"/>
    </source>
</evidence>
<evidence type="ECO:0000256" key="1">
    <source>
        <dbReference type="ARBA" id="ARBA00006464"/>
    </source>
</evidence>
<keyword evidence="3" id="KW-1133">Transmembrane helix</keyword>
<dbReference type="GO" id="GO:0000271">
    <property type="term" value="P:polysaccharide biosynthetic process"/>
    <property type="evidence" value="ECO:0007669"/>
    <property type="project" value="UniProtKB-KW"/>
</dbReference>
<keyword evidence="2" id="KW-0270">Exopolysaccharide synthesis</keyword>
<keyword evidence="5" id="KW-0808">Transferase</keyword>
<proteinExistence type="inferred from homology"/>
<gene>
    <name evidence="5" type="ORF">G8E10_09770</name>
</gene>
<reference evidence="5" key="1">
    <citation type="submission" date="2020-03" db="EMBL/GenBank/DDBJ databases">
        <title>Ferranicluibacter endophyticum gen. nov., sp. nov., a new genus isolated from Rubus ulmifolius Schott. stem.</title>
        <authorList>
            <person name="Roca-Couso R."/>
            <person name="Flores-Felix J.D."/>
            <person name="Igual J.M."/>
            <person name="Rivas R."/>
        </authorList>
    </citation>
    <scope>NUCLEOTIDE SEQUENCE</scope>
    <source>
        <strain evidence="5">CRRU44</strain>
    </source>
</reference>
<protein>
    <submittedName>
        <fullName evidence="5">Sugar transferase</fullName>
    </submittedName>
</protein>
<evidence type="ECO:0000256" key="2">
    <source>
        <dbReference type="ARBA" id="ARBA00023169"/>
    </source>
</evidence>
<dbReference type="Pfam" id="PF02397">
    <property type="entry name" value="Bac_transf"/>
    <property type="match status" value="1"/>
</dbReference>
<keyword evidence="6" id="KW-1185">Reference proteome</keyword>
<sequence>MLEALLADTVLANDNVPTLVARTRPHAPVQFALKRAMDVGGAFAGLIVLAPILLLIAIMIRLESKGPVFFRQLRTGRNEVPFEILKFRSMYVEQCDHAGVRLTVDGDPRVTRMGRFLRKTSLDEIPQLWNVVVGHMSLVGPRPHVPDMVAGGMNYADLVRGYENRHLVRPGLTGLAQSRGLRGPTTDSDTAIRRILSDVEYIRTFSILLDIRILVRTIINELRGGTGS</sequence>
<dbReference type="InterPro" id="IPR003362">
    <property type="entry name" value="Bact_transf"/>
</dbReference>